<name>D4H689_DENA2</name>
<sequence>MSKNPFRKNKHFYVGVVLNILEGILSGFNFYFLFSAMQMLWEGDVTLDKIMSLVLLLLFIYVVRLIVYSTGYTMFHIGGAFVSRHVRLFLGEKIKKIPLSCFTQKQTGDYINAVTSDVSNYEKILTHKIGDIIKNISLSLMLVGYVGVVLWAPAGAILFLMELMLLPALWMSFRMVRKYGVFKNEICVRSVSGIVEYISGIQTFRAYGIGGIKNKDVISAMKDFSDIGYIYESKIIPIGSFFGAFIWGSVSLVICAGAVPLKGGAIDPVTYLMIIMLAVFLSKLCVTLFVDLTSYKHLAVSKGKIISVVNEKEEKGIVKPFQTATHEVVFDNVCFSYVVGEPVLEGISFCAPDKSLTAVVGDSGCGKSTIMNLISKYYEVESGSISFGGKKINNIAAERVLENISMVDQDVFLFNDTIRNNIRYARPDASDKEIENVCREAGCEGFILNMKNGYDTMIGENGNLLSGGERQRLSIARAILKNSPILILDEATASLDIENELAVKQAVLNLLKQKKTVIMIAHTLAIVKNADEILVVADGKIAEHGKHAELIEKNGKYAAMWDAEQQLSA</sequence>
<evidence type="ECO:0000256" key="9">
    <source>
        <dbReference type="SAM" id="Phobius"/>
    </source>
</evidence>
<dbReference type="PROSITE" id="PS00211">
    <property type="entry name" value="ABC_TRANSPORTER_1"/>
    <property type="match status" value="1"/>
</dbReference>
<evidence type="ECO:0000259" key="11">
    <source>
        <dbReference type="PROSITE" id="PS50929"/>
    </source>
</evidence>
<feature type="transmembrane region" description="Helical" evidence="9">
    <location>
        <begin position="235"/>
        <end position="259"/>
    </location>
</feature>
<dbReference type="OrthoDB" id="9762778at2"/>
<dbReference type="InterPro" id="IPR003439">
    <property type="entry name" value="ABC_transporter-like_ATP-bd"/>
</dbReference>
<reference evidence="12 13" key="1">
    <citation type="journal article" date="2010" name="Stand. Genomic Sci.">
        <title>Complete genome sequence of Denitrovibrio acetiphilus type strain (N2460).</title>
        <authorList>
            <person name="Kiss H."/>
            <person name="Lang E."/>
            <person name="Lapidus A."/>
            <person name="Copeland A."/>
            <person name="Nolan M."/>
            <person name="Glavina Del Rio T."/>
            <person name="Chen F."/>
            <person name="Lucas S."/>
            <person name="Tice H."/>
            <person name="Cheng J.F."/>
            <person name="Han C."/>
            <person name="Goodwin L."/>
            <person name="Pitluck S."/>
            <person name="Liolios K."/>
            <person name="Pati A."/>
            <person name="Ivanova N."/>
            <person name="Mavromatis K."/>
            <person name="Chen A."/>
            <person name="Palaniappan K."/>
            <person name="Land M."/>
            <person name="Hauser L."/>
            <person name="Chang Y.J."/>
            <person name="Jeffries C.D."/>
            <person name="Detter J.C."/>
            <person name="Brettin T."/>
            <person name="Spring S."/>
            <person name="Rohde M."/>
            <person name="Goker M."/>
            <person name="Woyke T."/>
            <person name="Bristow J."/>
            <person name="Eisen J.A."/>
            <person name="Markowitz V."/>
            <person name="Hugenholtz P."/>
            <person name="Kyrpides N.C."/>
            <person name="Klenk H.P."/>
        </authorList>
    </citation>
    <scope>NUCLEOTIDE SEQUENCE [LARGE SCALE GENOMIC DNA]</scope>
    <source>
        <strain evidence="13">DSM 12809 / NBRC 114555 / N2460</strain>
    </source>
</reference>
<dbReference type="InParanoid" id="D4H689"/>
<dbReference type="SUPFAM" id="SSF52540">
    <property type="entry name" value="P-loop containing nucleoside triphosphate hydrolases"/>
    <property type="match status" value="1"/>
</dbReference>
<dbReference type="eggNOG" id="COG1132">
    <property type="taxonomic scope" value="Bacteria"/>
</dbReference>
<dbReference type="GO" id="GO:0140359">
    <property type="term" value="F:ABC-type transporter activity"/>
    <property type="evidence" value="ECO:0007669"/>
    <property type="project" value="InterPro"/>
</dbReference>
<dbReference type="GO" id="GO:0005886">
    <property type="term" value="C:plasma membrane"/>
    <property type="evidence" value="ECO:0007669"/>
    <property type="project" value="UniProtKB-SubCell"/>
</dbReference>
<dbReference type="GO" id="GO:0034040">
    <property type="term" value="F:ATPase-coupled lipid transmembrane transporter activity"/>
    <property type="evidence" value="ECO:0007669"/>
    <property type="project" value="TreeGrafter"/>
</dbReference>
<dbReference type="InterPro" id="IPR017871">
    <property type="entry name" value="ABC_transporter-like_CS"/>
</dbReference>
<organism evidence="12 13">
    <name type="scientific">Denitrovibrio acetiphilus (strain DSM 12809 / NBRC 114555 / N2460)</name>
    <dbReference type="NCBI Taxonomy" id="522772"/>
    <lineage>
        <taxon>Bacteria</taxon>
        <taxon>Pseudomonadati</taxon>
        <taxon>Deferribacterota</taxon>
        <taxon>Deferribacteres</taxon>
        <taxon>Deferribacterales</taxon>
        <taxon>Geovibrionaceae</taxon>
        <taxon>Denitrovibrio</taxon>
    </lineage>
</organism>
<keyword evidence="13" id="KW-1185">Reference proteome</keyword>
<dbReference type="SMART" id="SM00382">
    <property type="entry name" value="AAA"/>
    <property type="match status" value="1"/>
</dbReference>
<evidence type="ECO:0000256" key="6">
    <source>
        <dbReference type="ARBA" id="ARBA00022840"/>
    </source>
</evidence>
<proteinExistence type="predicted"/>
<keyword evidence="2" id="KW-0813">Transport</keyword>
<evidence type="ECO:0000256" key="2">
    <source>
        <dbReference type="ARBA" id="ARBA00022448"/>
    </source>
</evidence>
<protein>
    <submittedName>
        <fullName evidence="12">ABC transporter related protein</fullName>
    </submittedName>
</protein>
<evidence type="ECO:0000256" key="7">
    <source>
        <dbReference type="ARBA" id="ARBA00022989"/>
    </source>
</evidence>
<dbReference type="HOGENOM" id="CLU_000604_84_9_0"/>
<dbReference type="EMBL" id="CP001968">
    <property type="protein sequence ID" value="ADD67735.1"/>
    <property type="molecule type" value="Genomic_DNA"/>
</dbReference>
<accession>D4H689</accession>
<dbReference type="STRING" id="522772.Dacet_0957"/>
<evidence type="ECO:0000259" key="10">
    <source>
        <dbReference type="PROSITE" id="PS50893"/>
    </source>
</evidence>
<keyword evidence="4 9" id="KW-0812">Transmembrane</keyword>
<dbReference type="RefSeq" id="WP_013010266.1">
    <property type="nucleotide sequence ID" value="NC_013943.1"/>
</dbReference>
<dbReference type="Proteomes" id="UP000002012">
    <property type="component" value="Chromosome"/>
</dbReference>
<evidence type="ECO:0000313" key="12">
    <source>
        <dbReference type="EMBL" id="ADD67735.1"/>
    </source>
</evidence>
<dbReference type="InterPro" id="IPR039421">
    <property type="entry name" value="Type_1_exporter"/>
</dbReference>
<dbReference type="GO" id="GO:0005524">
    <property type="term" value="F:ATP binding"/>
    <property type="evidence" value="ECO:0007669"/>
    <property type="project" value="UniProtKB-KW"/>
</dbReference>
<dbReference type="SUPFAM" id="SSF90123">
    <property type="entry name" value="ABC transporter transmembrane region"/>
    <property type="match status" value="1"/>
</dbReference>
<feature type="transmembrane region" description="Helical" evidence="9">
    <location>
        <begin position="132"/>
        <end position="150"/>
    </location>
</feature>
<feature type="domain" description="ABC transporter" evidence="10">
    <location>
        <begin position="328"/>
        <end position="563"/>
    </location>
</feature>
<evidence type="ECO:0000256" key="1">
    <source>
        <dbReference type="ARBA" id="ARBA00004651"/>
    </source>
</evidence>
<evidence type="ECO:0000256" key="3">
    <source>
        <dbReference type="ARBA" id="ARBA00022475"/>
    </source>
</evidence>
<comment type="subcellular location">
    <subcellularLocation>
        <location evidence="1">Cell membrane</location>
        <topology evidence="1">Multi-pass membrane protein</topology>
    </subcellularLocation>
</comment>
<keyword evidence="5" id="KW-0547">Nucleotide-binding</keyword>
<dbReference type="PaxDb" id="522772-Dacet_0957"/>
<keyword evidence="8 9" id="KW-0472">Membrane</keyword>
<keyword evidence="7 9" id="KW-1133">Transmembrane helix</keyword>
<dbReference type="InterPro" id="IPR003593">
    <property type="entry name" value="AAA+_ATPase"/>
</dbReference>
<dbReference type="GO" id="GO:0016887">
    <property type="term" value="F:ATP hydrolysis activity"/>
    <property type="evidence" value="ECO:0007669"/>
    <property type="project" value="InterPro"/>
</dbReference>
<evidence type="ECO:0000256" key="4">
    <source>
        <dbReference type="ARBA" id="ARBA00022692"/>
    </source>
</evidence>
<dbReference type="Pfam" id="PF00664">
    <property type="entry name" value="ABC_membrane"/>
    <property type="match status" value="1"/>
</dbReference>
<dbReference type="PANTHER" id="PTHR24221:SF397">
    <property type="entry name" value="ABC TRANSPORTER, ATP-BINDING TRANSMEMBRANE PROTEIN"/>
    <property type="match status" value="1"/>
</dbReference>
<dbReference type="AlphaFoldDB" id="D4H689"/>
<feature type="domain" description="ABC transmembrane type-1" evidence="11">
    <location>
        <begin position="14"/>
        <end position="282"/>
    </location>
</feature>
<feature type="transmembrane region" description="Helical" evidence="9">
    <location>
        <begin position="12"/>
        <end position="34"/>
    </location>
</feature>
<dbReference type="KEGG" id="dap:Dacet_0957"/>
<dbReference type="Pfam" id="PF00005">
    <property type="entry name" value="ABC_tran"/>
    <property type="match status" value="1"/>
</dbReference>
<dbReference type="InterPro" id="IPR036640">
    <property type="entry name" value="ABC1_TM_sf"/>
</dbReference>
<dbReference type="PROSITE" id="PS50893">
    <property type="entry name" value="ABC_TRANSPORTER_2"/>
    <property type="match status" value="1"/>
</dbReference>
<dbReference type="PANTHER" id="PTHR24221">
    <property type="entry name" value="ATP-BINDING CASSETTE SUB-FAMILY B"/>
    <property type="match status" value="1"/>
</dbReference>
<keyword evidence="3" id="KW-1003">Cell membrane</keyword>
<dbReference type="Gene3D" id="1.20.1560.10">
    <property type="entry name" value="ABC transporter type 1, transmembrane domain"/>
    <property type="match status" value="1"/>
</dbReference>
<feature type="transmembrane region" description="Helical" evidence="9">
    <location>
        <begin position="271"/>
        <end position="292"/>
    </location>
</feature>
<evidence type="ECO:0000313" key="13">
    <source>
        <dbReference type="Proteomes" id="UP000002012"/>
    </source>
</evidence>
<evidence type="ECO:0000256" key="8">
    <source>
        <dbReference type="ARBA" id="ARBA00023136"/>
    </source>
</evidence>
<dbReference type="PROSITE" id="PS50929">
    <property type="entry name" value="ABC_TM1F"/>
    <property type="match status" value="1"/>
</dbReference>
<dbReference type="InterPro" id="IPR027417">
    <property type="entry name" value="P-loop_NTPase"/>
</dbReference>
<dbReference type="Gene3D" id="3.40.50.300">
    <property type="entry name" value="P-loop containing nucleotide triphosphate hydrolases"/>
    <property type="match status" value="1"/>
</dbReference>
<evidence type="ECO:0000256" key="5">
    <source>
        <dbReference type="ARBA" id="ARBA00022741"/>
    </source>
</evidence>
<dbReference type="InterPro" id="IPR011527">
    <property type="entry name" value="ABC1_TM_dom"/>
</dbReference>
<dbReference type="FunFam" id="3.40.50.300:FF:000221">
    <property type="entry name" value="Multidrug ABC transporter ATP-binding protein"/>
    <property type="match status" value="1"/>
</dbReference>
<keyword evidence="6" id="KW-0067">ATP-binding</keyword>
<feature type="transmembrane region" description="Helical" evidence="9">
    <location>
        <begin position="50"/>
        <end position="67"/>
    </location>
</feature>
<gene>
    <name evidence="12" type="ordered locus">Dacet_0957</name>
</gene>